<feature type="transmembrane region" description="Helical" evidence="9">
    <location>
        <begin position="37"/>
        <end position="55"/>
    </location>
</feature>
<evidence type="ECO:0000259" key="10">
    <source>
        <dbReference type="Pfam" id="PF03553"/>
    </source>
</evidence>
<evidence type="ECO:0000256" key="5">
    <source>
        <dbReference type="ARBA" id="ARBA00022692"/>
    </source>
</evidence>
<comment type="subcellular location">
    <subcellularLocation>
        <location evidence="1">Cell membrane</location>
        <topology evidence="1">Multi-pass membrane protein</topology>
    </subcellularLocation>
</comment>
<organism evidence="11">
    <name type="scientific">Veillonella ratti</name>
    <dbReference type="NCBI Taxonomy" id="103892"/>
    <lineage>
        <taxon>Bacteria</taxon>
        <taxon>Bacillati</taxon>
        <taxon>Bacillota</taxon>
        <taxon>Negativicutes</taxon>
        <taxon>Veillonellales</taxon>
        <taxon>Veillonellaceae</taxon>
        <taxon>Veillonella</taxon>
    </lineage>
</organism>
<accession>A0A6N3BW16</accession>
<comment type="similarity">
    <text evidence="8">Belongs to the NhaC Na(+)/H(+) (TC 2.A.35) antiporter family.</text>
</comment>
<dbReference type="InterPro" id="IPR052180">
    <property type="entry name" value="NhaC_Na-H+_Antiporter"/>
</dbReference>
<feature type="transmembrane region" description="Helical" evidence="9">
    <location>
        <begin position="190"/>
        <end position="213"/>
    </location>
</feature>
<keyword evidence="3" id="KW-0050">Antiport</keyword>
<feature type="domain" description="Na+/H+ antiporter NhaC-like C-terminal" evidence="10">
    <location>
        <begin position="168"/>
        <end position="449"/>
    </location>
</feature>
<proteinExistence type="inferred from homology"/>
<evidence type="ECO:0000256" key="1">
    <source>
        <dbReference type="ARBA" id="ARBA00004651"/>
    </source>
</evidence>
<feature type="transmembrane region" description="Helical" evidence="9">
    <location>
        <begin position="259"/>
        <end position="276"/>
    </location>
</feature>
<evidence type="ECO:0000256" key="4">
    <source>
        <dbReference type="ARBA" id="ARBA00022475"/>
    </source>
</evidence>
<keyword evidence="5 9" id="KW-0812">Transmembrane</keyword>
<evidence type="ECO:0000256" key="6">
    <source>
        <dbReference type="ARBA" id="ARBA00022989"/>
    </source>
</evidence>
<evidence type="ECO:0000313" key="11">
    <source>
        <dbReference type="EMBL" id="VYU06271.1"/>
    </source>
</evidence>
<feature type="transmembrane region" description="Helical" evidence="9">
    <location>
        <begin position="309"/>
        <end position="330"/>
    </location>
</feature>
<dbReference type="GO" id="GO:0005886">
    <property type="term" value="C:plasma membrane"/>
    <property type="evidence" value="ECO:0007669"/>
    <property type="project" value="UniProtKB-SubCell"/>
</dbReference>
<evidence type="ECO:0000256" key="7">
    <source>
        <dbReference type="ARBA" id="ARBA00023136"/>
    </source>
</evidence>
<feature type="transmembrane region" description="Helical" evidence="9">
    <location>
        <begin position="109"/>
        <end position="139"/>
    </location>
</feature>
<feature type="transmembrane region" description="Helical" evidence="9">
    <location>
        <begin position="12"/>
        <end position="31"/>
    </location>
</feature>
<dbReference type="PANTHER" id="PTHR33451">
    <property type="entry name" value="MALATE-2H(+)/NA(+)-LACTATE ANTIPORTER"/>
    <property type="match status" value="1"/>
</dbReference>
<dbReference type="Pfam" id="PF03553">
    <property type="entry name" value="Na_H_antiporter"/>
    <property type="match status" value="1"/>
</dbReference>
<sequence length="463" mass="49423">MNTMKRELTFSYAAFVMGVCFAFIMIPAAVFGVKIHVMFVLSWLIAIPLCMRLGYTYKELQSGMLDFIPKCIMPVLLILIIGGLIGAWCASGTIAYITALGLKMINPQYFLATAFAITFICACFTGTSFGTCGTIGVALMGVAAGMGIDTYWAASAILCAAVIGDGLSPLSDTPNVIAGATNVDVFKSVIFQLPMTIPVILISFAFYAFMGVFGDVPMADTSTISNLVIAIEDSYNLGVWCLIPVILVFGLLIFEFPAIPAILIGILSAIGVAVVFQGQSIVNTVSAVWGGYHLVSDNKLIETLFSRGGISSMTGTAVLIIFSFGLFGILKLCNVLDVLVVPLTKKIKCRLSGVVCVIVLGFLANFSSSASFSEVFTGNIMTTVYDKAGLNRLDLTRAATVGCLVFSMFVPFTVMCATVTGFLGVDPVAMFKYYVSMPLYLIVILLITGFNLDKSLLAKMSKS</sequence>
<feature type="transmembrane region" description="Helical" evidence="9">
    <location>
        <begin position="350"/>
        <end position="377"/>
    </location>
</feature>
<dbReference type="RefSeq" id="WP_226974447.1">
    <property type="nucleotide sequence ID" value="NZ_CACRUX010000046.1"/>
</dbReference>
<dbReference type="InterPro" id="IPR018461">
    <property type="entry name" value="Na/H_Antiport_NhaC-like_C"/>
</dbReference>
<dbReference type="EMBL" id="CACRUX010000046">
    <property type="protein sequence ID" value="VYU06271.1"/>
    <property type="molecule type" value="Genomic_DNA"/>
</dbReference>
<keyword evidence="4" id="KW-1003">Cell membrane</keyword>
<evidence type="ECO:0000256" key="9">
    <source>
        <dbReference type="SAM" id="Phobius"/>
    </source>
</evidence>
<keyword evidence="7 9" id="KW-0472">Membrane</keyword>
<evidence type="ECO:0000256" key="8">
    <source>
        <dbReference type="ARBA" id="ARBA00038435"/>
    </source>
</evidence>
<feature type="transmembrane region" description="Helical" evidence="9">
    <location>
        <begin position="151"/>
        <end position="170"/>
    </location>
</feature>
<dbReference type="AlphaFoldDB" id="A0A6N3BW16"/>
<protein>
    <submittedName>
        <fullName evidence="11">Malate-2H(+)/Na(+)-lactate antiporter</fullName>
    </submittedName>
</protein>
<feature type="transmembrane region" description="Helical" evidence="9">
    <location>
        <begin position="431"/>
        <end position="452"/>
    </location>
</feature>
<dbReference type="PANTHER" id="PTHR33451:SF3">
    <property type="entry name" value="MALATE-2H(+)_NA(+)-LACTATE ANTIPORTER"/>
    <property type="match status" value="1"/>
</dbReference>
<reference evidence="11" key="1">
    <citation type="submission" date="2019-11" db="EMBL/GenBank/DDBJ databases">
        <authorList>
            <person name="Feng L."/>
        </authorList>
    </citation>
    <scope>NUCLEOTIDE SEQUENCE</scope>
    <source>
        <strain evidence="11">VrattiLFYP33</strain>
    </source>
</reference>
<feature type="transmembrane region" description="Helical" evidence="9">
    <location>
        <begin position="398"/>
        <end position="425"/>
    </location>
</feature>
<keyword evidence="2" id="KW-0813">Transport</keyword>
<feature type="transmembrane region" description="Helical" evidence="9">
    <location>
        <begin position="234"/>
        <end position="253"/>
    </location>
</feature>
<name>A0A6N3BW16_9FIRM</name>
<dbReference type="GO" id="GO:0015297">
    <property type="term" value="F:antiporter activity"/>
    <property type="evidence" value="ECO:0007669"/>
    <property type="project" value="UniProtKB-KW"/>
</dbReference>
<evidence type="ECO:0000256" key="3">
    <source>
        <dbReference type="ARBA" id="ARBA00022449"/>
    </source>
</evidence>
<feature type="transmembrane region" description="Helical" evidence="9">
    <location>
        <begin position="75"/>
        <end position="97"/>
    </location>
</feature>
<evidence type="ECO:0000256" key="2">
    <source>
        <dbReference type="ARBA" id="ARBA00022448"/>
    </source>
</evidence>
<gene>
    <name evidence="11" type="primary">mleN</name>
    <name evidence="11" type="ORF">VRLFYP33_01151</name>
</gene>
<keyword evidence="6 9" id="KW-1133">Transmembrane helix</keyword>